<gene>
    <name evidence="1" type="ORF">JEQ47_03835</name>
</gene>
<dbReference type="EMBL" id="JAEKMH010000001">
    <property type="protein sequence ID" value="MBJ3783842.1"/>
    <property type="molecule type" value="Genomic_DNA"/>
</dbReference>
<evidence type="ECO:0000313" key="2">
    <source>
        <dbReference type="Proteomes" id="UP000602124"/>
    </source>
</evidence>
<proteinExistence type="predicted"/>
<protein>
    <submittedName>
        <fullName evidence="1">Uncharacterized protein</fullName>
    </submittedName>
</protein>
<keyword evidence="2" id="KW-1185">Reference proteome</keyword>
<sequence>MQVNVFISSPEHDGSPTKVLVLPVGPEASIPKHLQHIDWKYFATTVAGDSVIGADKGEVEVALASDGYLLTRPGSI</sequence>
<evidence type="ECO:0000313" key="1">
    <source>
        <dbReference type="EMBL" id="MBJ3783842.1"/>
    </source>
</evidence>
<accession>A0A934MGD7</accession>
<dbReference type="AlphaFoldDB" id="A0A934MGD7"/>
<dbReference type="Proteomes" id="UP000602124">
    <property type="component" value="Unassembled WGS sequence"/>
</dbReference>
<name>A0A934MGD7_9HYPH</name>
<reference evidence="1" key="1">
    <citation type="submission" date="2020-12" db="EMBL/GenBank/DDBJ databases">
        <title>Devosia sp. MSA67 isolated from Mo River.</title>
        <authorList>
            <person name="Ma F."/>
            <person name="Zi Z."/>
        </authorList>
    </citation>
    <scope>NUCLEOTIDE SEQUENCE</scope>
    <source>
        <strain evidence="1">MSA67</strain>
    </source>
</reference>
<comment type="caution">
    <text evidence="1">The sequence shown here is derived from an EMBL/GenBank/DDBJ whole genome shotgun (WGS) entry which is preliminary data.</text>
</comment>
<dbReference type="RefSeq" id="WP_198875055.1">
    <property type="nucleotide sequence ID" value="NZ_JAEKMH010000001.1"/>
</dbReference>
<organism evidence="1 2">
    <name type="scientific">Devosia sediminis</name>
    <dbReference type="NCBI Taxonomy" id="2798801"/>
    <lineage>
        <taxon>Bacteria</taxon>
        <taxon>Pseudomonadati</taxon>
        <taxon>Pseudomonadota</taxon>
        <taxon>Alphaproteobacteria</taxon>
        <taxon>Hyphomicrobiales</taxon>
        <taxon>Devosiaceae</taxon>
        <taxon>Devosia</taxon>
    </lineage>
</organism>